<accession>A0AAV4WN62</accession>
<dbReference type="EMBL" id="BPLR01016316">
    <property type="protein sequence ID" value="GIY82983.1"/>
    <property type="molecule type" value="Genomic_DNA"/>
</dbReference>
<gene>
    <name evidence="1" type="ORF">CEXT_535531</name>
</gene>
<reference evidence="1 2" key="1">
    <citation type="submission" date="2021-06" db="EMBL/GenBank/DDBJ databases">
        <title>Caerostris extrusa draft genome.</title>
        <authorList>
            <person name="Kono N."/>
            <person name="Arakawa K."/>
        </authorList>
    </citation>
    <scope>NUCLEOTIDE SEQUENCE [LARGE SCALE GENOMIC DNA]</scope>
</reference>
<evidence type="ECO:0000313" key="1">
    <source>
        <dbReference type="EMBL" id="GIY82983.1"/>
    </source>
</evidence>
<organism evidence="1 2">
    <name type="scientific">Caerostris extrusa</name>
    <name type="common">Bark spider</name>
    <name type="synonym">Caerostris bankana</name>
    <dbReference type="NCBI Taxonomy" id="172846"/>
    <lineage>
        <taxon>Eukaryota</taxon>
        <taxon>Metazoa</taxon>
        <taxon>Ecdysozoa</taxon>
        <taxon>Arthropoda</taxon>
        <taxon>Chelicerata</taxon>
        <taxon>Arachnida</taxon>
        <taxon>Araneae</taxon>
        <taxon>Araneomorphae</taxon>
        <taxon>Entelegynae</taxon>
        <taxon>Araneoidea</taxon>
        <taxon>Araneidae</taxon>
        <taxon>Caerostris</taxon>
    </lineage>
</organism>
<dbReference type="AlphaFoldDB" id="A0AAV4WN62"/>
<proteinExistence type="predicted"/>
<sequence>MTYLANVTTCWSKFSNILDTNFTYTTVPISSPIDIEDAVNDLTAKIIAAHQAASKPLPTNNKTYLPPSVRVLITNRNNARKLWQIYRDPHSKNVYNHHQNLLKR</sequence>
<evidence type="ECO:0000313" key="2">
    <source>
        <dbReference type="Proteomes" id="UP001054945"/>
    </source>
</evidence>
<comment type="caution">
    <text evidence="1">The sequence shown here is derived from an EMBL/GenBank/DDBJ whole genome shotgun (WGS) entry which is preliminary data.</text>
</comment>
<name>A0AAV4WN62_CAEEX</name>
<protein>
    <submittedName>
        <fullName evidence="1">Uncharacterized protein</fullName>
    </submittedName>
</protein>
<dbReference type="Proteomes" id="UP001054945">
    <property type="component" value="Unassembled WGS sequence"/>
</dbReference>
<keyword evidence="2" id="KW-1185">Reference proteome</keyword>